<keyword evidence="3" id="KW-1003">Cell membrane</keyword>
<proteinExistence type="predicted"/>
<evidence type="ECO:0000256" key="10">
    <source>
        <dbReference type="SAM" id="Phobius"/>
    </source>
</evidence>
<feature type="domain" description="EAL" evidence="11">
    <location>
        <begin position="257"/>
        <end position="510"/>
    </location>
</feature>
<keyword evidence="6" id="KW-0378">Hydrolase</keyword>
<evidence type="ECO:0000313" key="12">
    <source>
        <dbReference type="EMBL" id="MDT0338915.1"/>
    </source>
</evidence>
<evidence type="ECO:0000256" key="7">
    <source>
        <dbReference type="ARBA" id="ARBA00022989"/>
    </source>
</evidence>
<keyword evidence="5 10" id="KW-0812">Transmembrane</keyword>
<evidence type="ECO:0000256" key="6">
    <source>
        <dbReference type="ARBA" id="ARBA00022801"/>
    </source>
</evidence>
<comment type="catalytic activity">
    <reaction evidence="9">
        <text>3',3'-c-di-GMP + H2O = 5'-phosphoguanylyl(3'-&gt;5')guanosine + H(+)</text>
        <dbReference type="Rhea" id="RHEA:24902"/>
        <dbReference type="ChEBI" id="CHEBI:15377"/>
        <dbReference type="ChEBI" id="CHEBI:15378"/>
        <dbReference type="ChEBI" id="CHEBI:58754"/>
        <dbReference type="ChEBI" id="CHEBI:58805"/>
        <dbReference type="EC" id="3.1.4.52"/>
    </reaction>
</comment>
<dbReference type="PANTHER" id="PTHR33121">
    <property type="entry name" value="CYCLIC DI-GMP PHOSPHODIESTERASE PDEF"/>
    <property type="match status" value="1"/>
</dbReference>
<evidence type="ECO:0000256" key="5">
    <source>
        <dbReference type="ARBA" id="ARBA00022692"/>
    </source>
</evidence>
<dbReference type="InterPro" id="IPR024744">
    <property type="entry name" value="CSS-motif_dom"/>
</dbReference>
<evidence type="ECO:0000259" key="11">
    <source>
        <dbReference type="PROSITE" id="PS50883"/>
    </source>
</evidence>
<dbReference type="Gene3D" id="3.20.20.450">
    <property type="entry name" value="EAL domain"/>
    <property type="match status" value="1"/>
</dbReference>
<comment type="caution">
    <text evidence="12">The sequence shown here is derived from an EMBL/GenBank/DDBJ whole genome shotgun (WGS) entry which is preliminary data.</text>
</comment>
<keyword evidence="7 10" id="KW-1133">Transmembrane helix</keyword>
<dbReference type="EMBL" id="JAVRAA010000010">
    <property type="protein sequence ID" value="MDT0338915.1"/>
    <property type="molecule type" value="Genomic_DNA"/>
</dbReference>
<dbReference type="PROSITE" id="PS50883">
    <property type="entry name" value="EAL"/>
    <property type="match status" value="1"/>
</dbReference>
<dbReference type="GO" id="GO:0071111">
    <property type="term" value="F:cyclic-guanylate-specific phosphodiesterase activity"/>
    <property type="evidence" value="ECO:0007669"/>
    <property type="project" value="UniProtKB-EC"/>
</dbReference>
<evidence type="ECO:0000256" key="3">
    <source>
        <dbReference type="ARBA" id="ARBA00022475"/>
    </source>
</evidence>
<evidence type="ECO:0000256" key="2">
    <source>
        <dbReference type="ARBA" id="ARBA00012282"/>
    </source>
</evidence>
<reference evidence="12" key="1">
    <citation type="submission" date="2023-02" db="EMBL/GenBank/DDBJ databases">
        <title>Description of Herbaspirillum huttiense subsp. nephrolepsisexaltata and Herbaspirillum huttiense subsp. lycopersicon.</title>
        <authorList>
            <person name="Poudel M."/>
            <person name="Sharma A."/>
            <person name="Goss E."/>
            <person name="Tapia J.H."/>
            <person name="Harmon C.M."/>
            <person name="Jones J.B."/>
        </authorList>
    </citation>
    <scope>NUCLEOTIDE SEQUENCE</scope>
    <source>
        <strain evidence="12">NC40101</strain>
    </source>
</reference>
<keyword evidence="8 10" id="KW-0472">Membrane</keyword>
<name>A0AAE4K5S5_9BURK</name>
<dbReference type="AlphaFoldDB" id="A0AAE4K5S5"/>
<evidence type="ECO:0000256" key="1">
    <source>
        <dbReference type="ARBA" id="ARBA00004651"/>
    </source>
</evidence>
<dbReference type="Pfam" id="PF12792">
    <property type="entry name" value="CSS-motif"/>
    <property type="match status" value="1"/>
</dbReference>
<dbReference type="Pfam" id="PF00563">
    <property type="entry name" value="EAL"/>
    <property type="match status" value="1"/>
</dbReference>
<dbReference type="SUPFAM" id="SSF141868">
    <property type="entry name" value="EAL domain-like"/>
    <property type="match status" value="1"/>
</dbReference>
<comment type="subcellular location">
    <subcellularLocation>
        <location evidence="1">Cell membrane</location>
        <topology evidence="1">Multi-pass membrane protein</topology>
    </subcellularLocation>
</comment>
<dbReference type="EC" id="3.1.4.52" evidence="2"/>
<accession>A0AAE4K5S5</accession>
<dbReference type="InterPro" id="IPR001633">
    <property type="entry name" value="EAL_dom"/>
</dbReference>
<evidence type="ECO:0000256" key="9">
    <source>
        <dbReference type="ARBA" id="ARBA00034290"/>
    </source>
</evidence>
<protein>
    <recommendedName>
        <fullName evidence="2">cyclic-guanylate-specific phosphodiesterase</fullName>
        <ecNumber evidence="2">3.1.4.52</ecNumber>
    </recommendedName>
</protein>
<dbReference type="PANTHER" id="PTHR33121:SF79">
    <property type="entry name" value="CYCLIC DI-GMP PHOSPHODIESTERASE PDED-RELATED"/>
    <property type="match status" value="1"/>
</dbReference>
<dbReference type="SMART" id="SM00052">
    <property type="entry name" value="EAL"/>
    <property type="match status" value="1"/>
</dbReference>
<keyword evidence="4" id="KW-0973">c-di-GMP</keyword>
<dbReference type="InterPro" id="IPR035919">
    <property type="entry name" value="EAL_sf"/>
</dbReference>
<feature type="transmembrane region" description="Helical" evidence="10">
    <location>
        <begin position="224"/>
        <end position="249"/>
    </location>
</feature>
<gene>
    <name evidence="12" type="ORF">RJN63_18915</name>
</gene>
<evidence type="ECO:0000256" key="4">
    <source>
        <dbReference type="ARBA" id="ARBA00022636"/>
    </source>
</evidence>
<organism evidence="12">
    <name type="scientific">Herbaspirillum huttiense subsp. nephrolepidis</name>
    <dbReference type="NCBI Taxonomy" id="3075126"/>
    <lineage>
        <taxon>Bacteria</taxon>
        <taxon>Pseudomonadati</taxon>
        <taxon>Pseudomonadota</taxon>
        <taxon>Betaproteobacteria</taxon>
        <taxon>Burkholderiales</taxon>
        <taxon>Oxalobacteraceae</taxon>
        <taxon>Herbaspirillum</taxon>
    </lineage>
</organism>
<evidence type="ECO:0000256" key="8">
    <source>
        <dbReference type="ARBA" id="ARBA00023136"/>
    </source>
</evidence>
<sequence length="518" mass="57553">MNRKVFRRVSSWKILLWACTSMVGGVFLAQLALTISEIRHIDASSMQALQRAEDSGRATADALRRAEASPFEMCSEGDLTILRNITYANSYVADLGRIEQGVVRCTALWGKLDKLTRLPEPHYHARGGFSVWSHQEVLQTHYQSNLVALNRSLAIASPSTFDLNRFYQDVSLRITNGNGTHTYAEREGLRYNPAGAMDLLPGIDITECSRDMALCAQASARLHWFALAQPLSFVALLAGSFLLGALAYLMHLRLRRNQGVVEKLREGIANDEIVLLYQPIVCVRDLSLKGYEALARWRPADEPEIGPDIFVPLAAQNRISTALAKVVLARALREMQDLLQADPMLVLAVNTEVADIEDADFIEFALELTAATPGLRPQLHLEVTERADIRSAAFTQNIELLRQAGFAIWIDDFGTGSANLSHLSYAQFDGIKIDRLFTSALSTGSPLRSVVPNLLRLATELELKVVIEGIETEEQLQLIRSIAPQIHAQGWLFSKAMELSEVLQQRQPYTLEEFGLAA</sequence>
<dbReference type="CDD" id="cd01948">
    <property type="entry name" value="EAL"/>
    <property type="match status" value="1"/>
</dbReference>
<dbReference type="InterPro" id="IPR050706">
    <property type="entry name" value="Cyclic-di-GMP_PDE-like"/>
</dbReference>
<dbReference type="RefSeq" id="WP_259434240.1">
    <property type="nucleotide sequence ID" value="NZ_JAVLSM010000014.1"/>
</dbReference>
<dbReference type="GO" id="GO:0005886">
    <property type="term" value="C:plasma membrane"/>
    <property type="evidence" value="ECO:0007669"/>
    <property type="project" value="UniProtKB-SubCell"/>
</dbReference>